<feature type="region of interest" description="Disordered" evidence="6">
    <location>
        <begin position="130"/>
        <end position="176"/>
    </location>
</feature>
<organism evidence="7">
    <name type="scientific">Cacopsylla melanoneura</name>
    <dbReference type="NCBI Taxonomy" id="428564"/>
    <lineage>
        <taxon>Eukaryota</taxon>
        <taxon>Metazoa</taxon>
        <taxon>Ecdysozoa</taxon>
        <taxon>Arthropoda</taxon>
        <taxon>Hexapoda</taxon>
        <taxon>Insecta</taxon>
        <taxon>Pterygota</taxon>
        <taxon>Neoptera</taxon>
        <taxon>Paraneoptera</taxon>
        <taxon>Hemiptera</taxon>
        <taxon>Sternorrhyncha</taxon>
        <taxon>Psylloidea</taxon>
        <taxon>Psyllidae</taxon>
        <taxon>Psyllinae</taxon>
        <taxon>Cacopsylla</taxon>
    </lineage>
</organism>
<accession>A0A8D9EFB5</accession>
<dbReference type="GO" id="GO:0051301">
    <property type="term" value="P:cell division"/>
    <property type="evidence" value="ECO:0007669"/>
    <property type="project" value="UniProtKB-KW"/>
</dbReference>
<dbReference type="GO" id="GO:0000727">
    <property type="term" value="P:double-strand break repair via break-induced replication"/>
    <property type="evidence" value="ECO:0007669"/>
    <property type="project" value="TreeGrafter"/>
</dbReference>
<evidence type="ECO:0000256" key="2">
    <source>
        <dbReference type="ARBA" id="ARBA00010727"/>
    </source>
</evidence>
<evidence type="ECO:0000256" key="6">
    <source>
        <dbReference type="SAM" id="MobiDB-lite"/>
    </source>
</evidence>
<keyword evidence="5" id="KW-0131">Cell cycle</keyword>
<proteinExistence type="inferred from homology"/>
<dbReference type="SUPFAM" id="SSF64182">
    <property type="entry name" value="DHH phosphoesterases"/>
    <property type="match status" value="1"/>
</dbReference>
<keyword evidence="3" id="KW-0235">DNA replication</keyword>
<dbReference type="InterPro" id="IPR038763">
    <property type="entry name" value="DHH_sf"/>
</dbReference>
<dbReference type="EMBL" id="HBUF01526627">
    <property type="protein sequence ID" value="CAG6750432.1"/>
    <property type="molecule type" value="Transcribed_RNA"/>
</dbReference>
<dbReference type="GO" id="GO:0031261">
    <property type="term" value="C:DNA replication preinitiation complex"/>
    <property type="evidence" value="ECO:0007669"/>
    <property type="project" value="TreeGrafter"/>
</dbReference>
<dbReference type="AlphaFoldDB" id="A0A8D9EFB5"/>
<feature type="compositionally biased region" description="Acidic residues" evidence="6">
    <location>
        <begin position="137"/>
        <end position="152"/>
    </location>
</feature>
<dbReference type="GO" id="GO:0003682">
    <property type="term" value="F:chromatin binding"/>
    <property type="evidence" value="ECO:0007669"/>
    <property type="project" value="TreeGrafter"/>
</dbReference>
<keyword evidence="7" id="KW-0132">Cell division</keyword>
<dbReference type="Pfam" id="PF02724">
    <property type="entry name" value="CDC45"/>
    <property type="match status" value="1"/>
</dbReference>
<dbReference type="GO" id="GO:0003697">
    <property type="term" value="F:single-stranded DNA binding"/>
    <property type="evidence" value="ECO:0007669"/>
    <property type="project" value="TreeGrafter"/>
</dbReference>
<comment type="subcellular location">
    <subcellularLocation>
        <location evidence="1">Nucleus</location>
    </subcellularLocation>
</comment>
<dbReference type="GO" id="GO:0006270">
    <property type="term" value="P:DNA replication initiation"/>
    <property type="evidence" value="ECO:0007669"/>
    <property type="project" value="InterPro"/>
</dbReference>
<reference evidence="7" key="1">
    <citation type="submission" date="2021-05" db="EMBL/GenBank/DDBJ databases">
        <authorList>
            <person name="Alioto T."/>
            <person name="Alioto T."/>
            <person name="Gomez Garrido J."/>
        </authorList>
    </citation>
    <scope>NUCLEOTIDE SEQUENCE</scope>
</reference>
<name>A0A8D9EFB5_9HEMI</name>
<sequence>MFVDDLVGQFYNKLSGKRVLIVVHHDLDAICSVTILQTLFKCDSRVYALEPVGGVEDLKQAYERYRHDIKDILLINCGGTIDIVETLEPEEDCTFFILDSHKPTDFTNIYNNSQVRVLCRMDDVELENVPEYSQIYDDSDEDIEEEEDEEEGGGGGGEGQGKGYMERDEEKGEREG</sequence>
<evidence type="ECO:0000256" key="4">
    <source>
        <dbReference type="ARBA" id="ARBA00023242"/>
    </source>
</evidence>
<comment type="similarity">
    <text evidence="2">Belongs to the CDC45 family.</text>
</comment>
<evidence type="ECO:0000313" key="7">
    <source>
        <dbReference type="EMBL" id="CAG6750434.1"/>
    </source>
</evidence>
<dbReference type="PANTHER" id="PTHR10507">
    <property type="entry name" value="CDC45-RELATED PROTEIN"/>
    <property type="match status" value="1"/>
</dbReference>
<dbReference type="GO" id="GO:1902977">
    <property type="term" value="P:mitotic DNA replication preinitiation complex assembly"/>
    <property type="evidence" value="ECO:0007669"/>
    <property type="project" value="TreeGrafter"/>
</dbReference>
<evidence type="ECO:0000256" key="3">
    <source>
        <dbReference type="ARBA" id="ARBA00022705"/>
    </source>
</evidence>
<protein>
    <submittedName>
        <fullName evidence="7">Cell division control protein 45 homolog</fullName>
    </submittedName>
</protein>
<evidence type="ECO:0000256" key="5">
    <source>
        <dbReference type="ARBA" id="ARBA00023306"/>
    </source>
</evidence>
<dbReference type="PANTHER" id="PTHR10507:SF0">
    <property type="entry name" value="CELL DIVISION CONTROL PROTEIN 45 HOMOLOG"/>
    <property type="match status" value="1"/>
</dbReference>
<dbReference type="EMBL" id="HBUF01526628">
    <property type="protein sequence ID" value="CAG6750434.1"/>
    <property type="molecule type" value="Transcribed_RNA"/>
</dbReference>
<feature type="compositionally biased region" description="Gly residues" evidence="6">
    <location>
        <begin position="153"/>
        <end position="162"/>
    </location>
</feature>
<dbReference type="GO" id="GO:0003688">
    <property type="term" value="F:DNA replication origin binding"/>
    <property type="evidence" value="ECO:0007669"/>
    <property type="project" value="TreeGrafter"/>
</dbReference>
<dbReference type="InterPro" id="IPR003874">
    <property type="entry name" value="CDC45"/>
</dbReference>
<keyword evidence="4" id="KW-0539">Nucleus</keyword>
<feature type="compositionally biased region" description="Basic and acidic residues" evidence="6">
    <location>
        <begin position="164"/>
        <end position="176"/>
    </location>
</feature>
<evidence type="ECO:0000256" key="1">
    <source>
        <dbReference type="ARBA" id="ARBA00004123"/>
    </source>
</evidence>